<feature type="domain" description="DNA-binding protein H-NS-like C-terminal" evidence="2">
    <location>
        <begin position="91"/>
        <end position="132"/>
    </location>
</feature>
<keyword evidence="4" id="KW-1185">Reference proteome</keyword>
<dbReference type="InterPro" id="IPR027444">
    <property type="entry name" value="H-NS_C_dom"/>
</dbReference>
<evidence type="ECO:0000313" key="3">
    <source>
        <dbReference type="EMBL" id="WMD23991.1"/>
    </source>
</evidence>
<name>A0ABY9MAE2_9BURK</name>
<organism evidence="3 4">
    <name type="scientific">Achromobacter seleniivolatilans</name>
    <dbReference type="NCBI Taxonomy" id="3047478"/>
    <lineage>
        <taxon>Bacteria</taxon>
        <taxon>Pseudomonadati</taxon>
        <taxon>Pseudomonadota</taxon>
        <taxon>Betaproteobacteria</taxon>
        <taxon>Burkholderiales</taxon>
        <taxon>Alcaligenaceae</taxon>
        <taxon>Achromobacter</taxon>
    </lineage>
</organism>
<gene>
    <name evidence="3" type="ORF">RAS12_30630</name>
</gene>
<proteinExistence type="predicted"/>
<evidence type="ECO:0000256" key="1">
    <source>
        <dbReference type="SAM" id="MobiDB-lite"/>
    </source>
</evidence>
<dbReference type="SUPFAM" id="SSF81273">
    <property type="entry name" value="H-NS histone-like proteins"/>
    <property type="match status" value="1"/>
</dbReference>
<protein>
    <submittedName>
        <fullName evidence="3">H-NS family nucleoid-associated regulatory protein</fullName>
    </submittedName>
</protein>
<dbReference type="InterPro" id="IPR037150">
    <property type="entry name" value="H-NS_C_dom_sf"/>
</dbReference>
<evidence type="ECO:0000259" key="2">
    <source>
        <dbReference type="SMART" id="SM00528"/>
    </source>
</evidence>
<dbReference type="SMART" id="SM00528">
    <property type="entry name" value="HNS"/>
    <property type="match status" value="1"/>
</dbReference>
<dbReference type="Proteomes" id="UP001234798">
    <property type="component" value="Plasmid unnamed"/>
</dbReference>
<dbReference type="Gene3D" id="4.10.430.10">
    <property type="entry name" value="Histone-like protein H-NS, C-terminal domain"/>
    <property type="match status" value="1"/>
</dbReference>
<dbReference type="EMBL" id="CP132977">
    <property type="protein sequence ID" value="WMD23991.1"/>
    <property type="molecule type" value="Genomic_DNA"/>
</dbReference>
<sequence length="143" mass="15849">MATKTRPLSLEKVDKELAQLNAQRAKLIQTQQDAILHQIRMYVAKALECGISPKQLAEEVGAITRKKSQAADGKPRRGRRPLGITKGMRQSLSKRPVPMKYVSPEGQEWSGLGRAPAWIAPYEKEDRKQFLIASPPSTTAADS</sequence>
<accession>A0ABY9MAE2</accession>
<evidence type="ECO:0000313" key="4">
    <source>
        <dbReference type="Proteomes" id="UP001234798"/>
    </source>
</evidence>
<geneLocation type="plasmid" evidence="3 4">
    <name>unnamed</name>
</geneLocation>
<dbReference type="RefSeq" id="WP_306951960.1">
    <property type="nucleotide sequence ID" value="NZ_CP132977.1"/>
</dbReference>
<feature type="region of interest" description="Disordered" evidence="1">
    <location>
        <begin position="65"/>
        <end position="106"/>
    </location>
</feature>
<reference evidence="3 4" key="1">
    <citation type="submission" date="2023-08" db="EMBL/GenBank/DDBJ databases">
        <title>Achromobacter seleniivolatilans sp. nov., isolated from seleniferous soil.</title>
        <authorList>
            <person name="Zhang S."/>
            <person name="Li K."/>
            <person name="Peng J."/>
            <person name="Zhao Q."/>
            <person name="Wang H."/>
            <person name="Guo Y."/>
        </authorList>
    </citation>
    <scope>NUCLEOTIDE SEQUENCE [LARGE SCALE GENOMIC DNA]</scope>
    <source>
        <strain evidence="3 4">R39</strain>
        <plasmid evidence="3 4">unnamed</plasmid>
    </source>
</reference>
<keyword evidence="3" id="KW-0614">Plasmid</keyword>